<feature type="domain" description="Mandelate racemase/muconate lactonizing enzyme C-terminal" evidence="13">
    <location>
        <begin position="187"/>
        <end position="287"/>
    </location>
</feature>
<feature type="binding site" evidence="11">
    <location>
        <position position="207"/>
    </location>
    <ligand>
        <name>substrate</name>
    </ligand>
</feature>
<organism evidence="14 15">
    <name type="scientific">Pseudomonas putida</name>
    <name type="common">Arthrobacter siderocapsulatus</name>
    <dbReference type="NCBI Taxonomy" id="303"/>
    <lineage>
        <taxon>Bacteria</taxon>
        <taxon>Pseudomonadati</taxon>
        <taxon>Pseudomonadota</taxon>
        <taxon>Gammaproteobacteria</taxon>
        <taxon>Pseudomonadales</taxon>
        <taxon>Pseudomonadaceae</taxon>
        <taxon>Pseudomonas</taxon>
    </lineage>
</organism>
<feature type="binding site" evidence="11">
    <location>
        <position position="423"/>
    </location>
    <ligand>
        <name>substrate</name>
    </ligand>
</feature>
<comment type="catalytic activity">
    <reaction evidence="1">
        <text>D-glucarate = 5-dehydro-4-deoxy-D-glucarate + H2O</text>
        <dbReference type="Rhea" id="RHEA:14573"/>
        <dbReference type="ChEBI" id="CHEBI:15377"/>
        <dbReference type="ChEBI" id="CHEBI:30612"/>
        <dbReference type="ChEBI" id="CHEBI:42819"/>
        <dbReference type="EC" id="4.2.1.40"/>
    </reaction>
</comment>
<dbReference type="SMART" id="SM00922">
    <property type="entry name" value="MR_MLE"/>
    <property type="match status" value="1"/>
</dbReference>
<feature type="binding site" evidence="11">
    <location>
        <begin position="341"/>
        <end position="343"/>
    </location>
    <ligand>
        <name>substrate</name>
    </ligand>
</feature>
<evidence type="ECO:0000256" key="2">
    <source>
        <dbReference type="ARBA" id="ARBA00001946"/>
    </source>
</evidence>
<dbReference type="Gene3D" id="3.30.390.10">
    <property type="entry name" value="Enolase-like, N-terminal domain"/>
    <property type="match status" value="1"/>
</dbReference>
<keyword evidence="7 12" id="KW-0460">Magnesium</keyword>
<feature type="binding site" evidence="11">
    <location>
        <position position="152"/>
    </location>
    <ligand>
        <name>substrate</name>
    </ligand>
</feature>
<dbReference type="EC" id="4.2.1.40" evidence="5 9"/>
<evidence type="ECO:0000313" key="15">
    <source>
        <dbReference type="Proteomes" id="UP000222460"/>
    </source>
</evidence>
<dbReference type="PANTHER" id="PTHR48080:SF4">
    <property type="entry name" value="GLUCARATE DEHYDRATASE"/>
    <property type="match status" value="1"/>
</dbReference>
<feature type="binding site" evidence="11">
    <location>
        <position position="105"/>
    </location>
    <ligand>
        <name>substrate</name>
    </ligand>
</feature>
<dbReference type="UniPathway" id="UPA00564">
    <property type="reaction ID" value="UER00627"/>
</dbReference>
<evidence type="ECO:0000256" key="3">
    <source>
        <dbReference type="ARBA" id="ARBA00005183"/>
    </source>
</evidence>
<dbReference type="CDD" id="cd03323">
    <property type="entry name" value="D-glucarate_dehydratase"/>
    <property type="match status" value="1"/>
</dbReference>
<feature type="binding site" evidence="11">
    <location>
        <position position="370"/>
    </location>
    <ligand>
        <name>substrate</name>
    </ligand>
</feature>
<evidence type="ECO:0000259" key="13">
    <source>
        <dbReference type="SMART" id="SM00922"/>
    </source>
</evidence>
<evidence type="ECO:0000256" key="9">
    <source>
        <dbReference type="NCBIfam" id="TIGR03247"/>
    </source>
</evidence>
<feature type="active site" description="Proton acceptor" evidence="10">
    <location>
        <position position="209"/>
    </location>
</feature>
<comment type="pathway">
    <text evidence="3">Carbohydrate acid metabolism; D-glucarate degradation; 2,5-dioxopentanoate from D-glucarate: step 1/2.</text>
</comment>
<feature type="binding site" evidence="12">
    <location>
        <position position="237"/>
    </location>
    <ligand>
        <name>Mg(2+)</name>
        <dbReference type="ChEBI" id="CHEBI:18420"/>
    </ligand>
</feature>
<reference evidence="15" key="1">
    <citation type="submission" date="2017-10" db="EMBL/GenBank/DDBJ databases">
        <title>FDA dAtabase for Regulatory Grade micrObial Sequences (FDA-ARGOS): Supporting development and validation of Infectious Disease Dx tests.</title>
        <authorList>
            <person name="Goldberg B."/>
            <person name="Campos J."/>
            <person name="Tallon L."/>
            <person name="Sadzewicz L."/>
            <person name="Ott S."/>
            <person name="Zhao X."/>
            <person name="Nagaraj S."/>
            <person name="Vavikolanu K."/>
            <person name="Aluvathingal J."/>
            <person name="Nadendla S."/>
            <person name="Geyer C."/>
            <person name="Sichtig H."/>
        </authorList>
    </citation>
    <scope>NUCLEOTIDE SEQUENCE [LARGE SCALE GENOMIC DNA]</scope>
    <source>
        <strain evidence="15">FDAARGOS_376</strain>
    </source>
</reference>
<dbReference type="NCBIfam" id="TIGR03247">
    <property type="entry name" value="glucar-dehydr"/>
    <property type="match status" value="1"/>
</dbReference>
<sequence>MTAHDTAKAPIITDMQVIPVAGHDGMLLNLSGAHGPFFTRNIVILKDNAGHTGVGEVPGGERIRQTLEDARSLVLGSTIGNYQKILNQVRQTFAERDAGGRGLQTFDLRITIHAVTGLEAALLDLLGQHLDVPVAALLGEGQQRDQVKMLGYLFYVGDQRETNLAYRSEPDADNDWFRVRHEKAMSAEAVVRLAEAAQAKYGFQDFKLKGGVLSGDAEIEAVTALAERFPEARITLDPNGAWSLKEAIRLCRDQHKVLAYAEDPCGAENGYSGREVMAEFRRATGLKTATNMIATDWREMGHAIQLQSVDIPLADPHFWTMQGSVRVAQLCHECGLTWGSHSNNHFDISLAMFTHVAAAAPGDITAIDTHWIWQDGQRLTKAPLQIVDGCVQVPQKPGLGVELDMDQLAKAHELYKGMGLGARDDSVAMQFLIPEWTFDNKRPCLVR</sequence>
<evidence type="ECO:0000256" key="5">
    <source>
        <dbReference type="ARBA" id="ARBA00011973"/>
    </source>
</evidence>
<feature type="binding site" evidence="12">
    <location>
        <position position="268"/>
    </location>
    <ligand>
        <name>Mg(2+)</name>
        <dbReference type="ChEBI" id="CHEBI:18420"/>
    </ligand>
</feature>
<dbReference type="SFLD" id="SFLDG00055">
    <property type="entry name" value="glucarate_dehydratase"/>
    <property type="match status" value="1"/>
</dbReference>
<keyword evidence="6 12" id="KW-0479">Metal-binding</keyword>
<dbReference type="Gene3D" id="3.20.20.120">
    <property type="entry name" value="Enolase-like C-terminal domain"/>
    <property type="match status" value="1"/>
</dbReference>
<dbReference type="PANTHER" id="PTHR48080">
    <property type="entry name" value="D-GALACTONATE DEHYDRATASE-RELATED"/>
    <property type="match status" value="1"/>
</dbReference>
<feature type="binding site" evidence="12">
    <location>
        <position position="291"/>
    </location>
    <ligand>
        <name>Mg(2+)</name>
        <dbReference type="ChEBI" id="CHEBI:18420"/>
    </ligand>
</feature>
<feature type="binding site" evidence="11">
    <location>
        <begin position="237"/>
        <end position="239"/>
    </location>
    <ligand>
        <name>substrate</name>
    </ligand>
</feature>
<gene>
    <name evidence="14" type="primary">gudD</name>
    <name evidence="14" type="ORF">CRX57_25985</name>
</gene>
<comment type="caution">
    <text evidence="14">The sequence shown here is derived from an EMBL/GenBank/DDBJ whole genome shotgun (WGS) entry which is preliminary data.</text>
</comment>
<dbReference type="GO" id="GO:0008872">
    <property type="term" value="F:glucarate dehydratase activity"/>
    <property type="evidence" value="ECO:0007669"/>
    <property type="project" value="UniProtKB-UniRule"/>
</dbReference>
<name>A0A2C5VXN8_PSEPU</name>
<keyword evidence="8" id="KW-0456">Lyase</keyword>
<dbReference type="Proteomes" id="UP000222460">
    <property type="component" value="Unassembled WGS sequence"/>
</dbReference>
<dbReference type="SUPFAM" id="SSF54826">
    <property type="entry name" value="Enolase N-terminal domain-like"/>
    <property type="match status" value="1"/>
</dbReference>
<dbReference type="GO" id="GO:0042838">
    <property type="term" value="P:D-glucarate catabolic process"/>
    <property type="evidence" value="ECO:0007669"/>
    <property type="project" value="UniProtKB-UniPathway"/>
</dbReference>
<evidence type="ECO:0000256" key="11">
    <source>
        <dbReference type="PIRSR" id="PIRSR617653-2"/>
    </source>
</evidence>
<dbReference type="SFLD" id="SFLDS00001">
    <property type="entry name" value="Enolase"/>
    <property type="match status" value="1"/>
</dbReference>
<dbReference type="InterPro" id="IPR013342">
    <property type="entry name" value="Mandelate_racemase_C"/>
</dbReference>
<evidence type="ECO:0000256" key="1">
    <source>
        <dbReference type="ARBA" id="ARBA00001426"/>
    </source>
</evidence>
<feature type="binding site" evidence="11">
    <location>
        <position position="34"/>
    </location>
    <ligand>
        <name>substrate</name>
    </ligand>
</feature>
<dbReference type="GO" id="GO:0000287">
    <property type="term" value="F:magnesium ion binding"/>
    <property type="evidence" value="ECO:0007669"/>
    <property type="project" value="UniProtKB-UniRule"/>
</dbReference>
<evidence type="ECO:0000256" key="12">
    <source>
        <dbReference type="PIRSR" id="PIRSR617653-3"/>
    </source>
</evidence>
<dbReference type="RefSeq" id="WP_098968075.1">
    <property type="nucleotide sequence ID" value="NZ_PDKZ01000002.1"/>
</dbReference>
<protein>
    <recommendedName>
        <fullName evidence="5 9">Glucarate dehydratase</fullName>
        <ecNumber evidence="5 9">4.2.1.40</ecNumber>
    </recommendedName>
</protein>
<feature type="active site" description="Proton acceptor" evidence="10">
    <location>
        <position position="341"/>
    </location>
</feature>
<dbReference type="FunFam" id="3.20.20.120:FF:000003">
    <property type="entry name" value="Glucarate dehydratase"/>
    <property type="match status" value="1"/>
</dbReference>
<evidence type="ECO:0000256" key="6">
    <source>
        <dbReference type="ARBA" id="ARBA00022723"/>
    </source>
</evidence>
<dbReference type="SFLD" id="SFLDF00005">
    <property type="entry name" value="glucarate_dehydratase"/>
    <property type="match status" value="1"/>
</dbReference>
<dbReference type="InterPro" id="IPR017653">
    <property type="entry name" value="Glucarate_dehydratase"/>
</dbReference>
<accession>A0A2C5VXN8</accession>
<evidence type="ECO:0000256" key="4">
    <source>
        <dbReference type="ARBA" id="ARBA00009938"/>
    </source>
</evidence>
<dbReference type="InterPro" id="IPR036849">
    <property type="entry name" value="Enolase-like_C_sf"/>
</dbReference>
<comment type="similarity">
    <text evidence="4">Belongs to the mandelate racemase/muconate lactonizing enzyme family. GlucD subfamily.</text>
</comment>
<proteinExistence type="inferred from homology"/>
<evidence type="ECO:0000313" key="14">
    <source>
        <dbReference type="EMBL" id="PHH43518.1"/>
    </source>
</evidence>
<dbReference type="SUPFAM" id="SSF51604">
    <property type="entry name" value="Enolase C-terminal domain-like"/>
    <property type="match status" value="1"/>
</dbReference>
<evidence type="ECO:0000256" key="10">
    <source>
        <dbReference type="PIRSR" id="PIRSR617653-1"/>
    </source>
</evidence>
<evidence type="ECO:0000256" key="8">
    <source>
        <dbReference type="ARBA" id="ARBA00023239"/>
    </source>
</evidence>
<comment type="cofactor">
    <cofactor evidence="2 12">
        <name>Mg(2+)</name>
        <dbReference type="ChEBI" id="CHEBI:18420"/>
    </cofactor>
</comment>
<dbReference type="InterPro" id="IPR034593">
    <property type="entry name" value="DgoD-like"/>
</dbReference>
<dbReference type="InterPro" id="IPR029065">
    <property type="entry name" value="Enolase_C-like"/>
</dbReference>
<dbReference type="AlphaFoldDB" id="A0A2C5VXN8"/>
<feature type="binding site" evidence="11">
    <location>
        <position position="291"/>
    </location>
    <ligand>
        <name>substrate</name>
    </ligand>
</feature>
<evidence type="ECO:0000256" key="7">
    <source>
        <dbReference type="ARBA" id="ARBA00022842"/>
    </source>
</evidence>
<dbReference type="InterPro" id="IPR034598">
    <property type="entry name" value="GlucD-like"/>
</dbReference>
<dbReference type="Pfam" id="PF13378">
    <property type="entry name" value="MR_MLE_C"/>
    <property type="match status" value="1"/>
</dbReference>
<dbReference type="InterPro" id="IPR029017">
    <property type="entry name" value="Enolase-like_N"/>
</dbReference>
<dbReference type="EMBL" id="PDKZ01000002">
    <property type="protein sequence ID" value="PHH43518.1"/>
    <property type="molecule type" value="Genomic_DNA"/>
</dbReference>